<gene>
    <name evidence="1" type="ORF">KIH16_11250</name>
</gene>
<organism evidence="1 2">
    <name type="scientific">Aminirod propionatiphilus</name>
    <dbReference type="NCBI Taxonomy" id="3415223"/>
    <lineage>
        <taxon>Bacteria</taxon>
        <taxon>Thermotogati</taxon>
        <taxon>Synergistota</taxon>
        <taxon>Synergistia</taxon>
        <taxon>Synergistales</taxon>
        <taxon>Aminiphilaceae</taxon>
        <taxon>Aminirod</taxon>
    </lineage>
</organism>
<dbReference type="EMBL" id="CP074691">
    <property type="protein sequence ID" value="QVL35729.1"/>
    <property type="molecule type" value="Genomic_DNA"/>
</dbReference>
<evidence type="ECO:0000313" key="2">
    <source>
        <dbReference type="Proteomes" id="UP000682204"/>
    </source>
</evidence>
<accession>A0ACD1DUF8</accession>
<dbReference type="Proteomes" id="UP000682204">
    <property type="component" value="Chromosome"/>
</dbReference>
<name>A0ACD1DUF8_9BACT</name>
<reference evidence="1" key="1">
    <citation type="submission" date="2021-05" db="EMBL/GenBank/DDBJ databases">
        <title>An isolated secondary fermenter in methanogenic hydrocarbon-degrading communities.</title>
        <authorList>
            <person name="Liu Y.-F."/>
            <person name="Liu Z.-l."/>
        </authorList>
    </citation>
    <scope>NUCLEOTIDE SEQUENCE</scope>
    <source>
        <strain evidence="1">L-13</strain>
    </source>
</reference>
<keyword evidence="2" id="KW-1185">Reference proteome</keyword>
<sequence length="348" mass="38034">MIRIALVGCGRISKSHTAAIKELEKERQGHLVACCDIIAERAQATAEAYGGGCRAFSNYAEMLKEIDCDLVALCTPSGLHPKHAIQAAEAGRHVLSEKPLGTSLQAVDEAIAACDEAGVHYLEVKQNRLNPTIILLRRALEAGRFGRLHMITSNVFWARPQDYYDMAPWRGTWEFDGGCLSNQAAHYVDMVQWMGGSVETVFGLSSTLGRRIEAEDTITVGLKFRNGAIGSINVSVLTYPNNLEGSITVMGEKGTVRIGGVAMNKIEQWHFADEDPMDAEVESASYDPKSVYGGGHYVLYRELPEFLKGKRTLLVPAREGRKTVEIIESAYKSPRTGGVTSITGRGSR</sequence>
<proteinExistence type="predicted"/>
<evidence type="ECO:0000313" key="1">
    <source>
        <dbReference type="EMBL" id="QVL35729.1"/>
    </source>
</evidence>
<protein>
    <submittedName>
        <fullName evidence="1">Gfo/Idh/MocA family oxidoreductase</fullName>
    </submittedName>
</protein>